<dbReference type="EMBL" id="AFZG01000034">
    <property type="protein sequence ID" value="EHL18954.1"/>
    <property type="molecule type" value="Genomic_DNA"/>
</dbReference>
<dbReference type="AlphaFoldDB" id="G9XDM4"/>
<dbReference type="HOGENOM" id="CLU_079190_1_0_9"/>
<evidence type="ECO:0000313" key="2">
    <source>
        <dbReference type="EMBL" id="EHL18954.1"/>
    </source>
</evidence>
<dbReference type="PANTHER" id="PTHR35276">
    <property type="entry name" value="S-ADENOSYL-L-METHIONINE-DEPENDENT METHYLTRANSFERASES SUPERFAMILY PROTEIN"/>
    <property type="match status" value="1"/>
</dbReference>
<gene>
    <name evidence="2" type="ORF">HMPREF9628_01897</name>
    <name evidence="1" type="ORF">HMPREF9629_02061</name>
</gene>
<dbReference type="CDD" id="cd02440">
    <property type="entry name" value="AdoMet_MTases"/>
    <property type="match status" value="1"/>
</dbReference>
<dbReference type="InterPro" id="IPR010719">
    <property type="entry name" value="MnmM_MeTrfase"/>
</dbReference>
<comment type="caution">
    <text evidence="2">The sequence shown here is derived from an EMBL/GenBank/DDBJ whole genome shotgun (WGS) entry which is preliminary data.</text>
</comment>
<dbReference type="Proteomes" id="UP000006437">
    <property type="component" value="Unassembled WGS sequence"/>
</dbReference>
<dbReference type="SUPFAM" id="SSF53335">
    <property type="entry name" value="S-adenosyl-L-methionine-dependent methyltransferases"/>
    <property type="match status" value="1"/>
</dbReference>
<dbReference type="InterPro" id="IPR029063">
    <property type="entry name" value="SAM-dependent_MTases_sf"/>
</dbReference>
<name>G9XDM4_9FIRM</name>
<dbReference type="RefSeq" id="WP_009526277.1">
    <property type="nucleotide sequence ID" value="NZ_JBQMYE010000016.1"/>
</dbReference>
<evidence type="ECO:0000313" key="3">
    <source>
        <dbReference type="Proteomes" id="UP000003379"/>
    </source>
</evidence>
<dbReference type="Gene3D" id="3.40.50.150">
    <property type="entry name" value="Vaccinia Virus protein VP39"/>
    <property type="match status" value="1"/>
</dbReference>
<dbReference type="STRING" id="796937.HMPREF9630_00993"/>
<evidence type="ECO:0000313" key="1">
    <source>
        <dbReference type="EMBL" id="EHL14949.1"/>
    </source>
</evidence>
<proteinExistence type="predicted"/>
<protein>
    <recommendedName>
        <fullName evidence="5">rRNA methylase</fullName>
    </recommendedName>
</protein>
<dbReference type="EMBL" id="AFZE01000021">
    <property type="protein sequence ID" value="EHL14949.1"/>
    <property type="molecule type" value="Genomic_DNA"/>
</dbReference>
<dbReference type="Pfam" id="PF06962">
    <property type="entry name" value="rRNA_methylase"/>
    <property type="match status" value="1"/>
</dbReference>
<evidence type="ECO:0000313" key="4">
    <source>
        <dbReference type="Proteomes" id="UP000006437"/>
    </source>
</evidence>
<reference evidence="1 4" key="1">
    <citation type="submission" date="2011-08" db="EMBL/GenBank/DDBJ databases">
        <title>The Genome Sequence of Eubacteriaceae bacterium ACC19a.</title>
        <authorList>
            <consortium name="The Broad Institute Genome Sequencing Platform"/>
            <person name="Earl A."/>
            <person name="Ward D."/>
            <person name="Feldgarden M."/>
            <person name="Gevers D."/>
            <person name="Sizova M."/>
            <person name="Hazen A."/>
            <person name="Epstein S."/>
            <person name="Young S.K."/>
            <person name="Zeng Q."/>
            <person name="Gargeya S."/>
            <person name="Fitzgerald M."/>
            <person name="Haas B."/>
            <person name="Abouelleil A."/>
            <person name="Alvarado L."/>
            <person name="Arachchi H.M."/>
            <person name="Berlin A."/>
            <person name="Brown A."/>
            <person name="Chapman S.B."/>
            <person name="Chen Z."/>
            <person name="Dunbar C."/>
            <person name="Freedman E."/>
            <person name="Gearin G."/>
            <person name="Gellesch M."/>
            <person name="Goldberg J."/>
            <person name="Griggs A."/>
            <person name="Gujja S."/>
            <person name="Heiman D."/>
            <person name="Howarth C."/>
            <person name="Larson L."/>
            <person name="Lui A."/>
            <person name="MacDonald P.J.P."/>
            <person name="Montmayeur A."/>
            <person name="Murphy C."/>
            <person name="Neiman D."/>
            <person name="Pearson M."/>
            <person name="Priest M."/>
            <person name="Roberts A."/>
            <person name="Saif S."/>
            <person name="Shea T."/>
            <person name="Shenoy N."/>
            <person name="Sisk P."/>
            <person name="Stolte C."/>
            <person name="Sykes S."/>
            <person name="Wortman J."/>
            <person name="Nusbaum C."/>
            <person name="Birren B."/>
        </authorList>
    </citation>
    <scope>NUCLEOTIDE SEQUENCE [LARGE SCALE GENOMIC DNA]</scope>
    <source>
        <strain evidence="1 4">ACC19a</strain>
    </source>
</reference>
<organism evidence="2 3">
    <name type="scientific">Peptoanaerobacter stomatis</name>
    <dbReference type="NCBI Taxonomy" id="796937"/>
    <lineage>
        <taxon>Bacteria</taxon>
        <taxon>Bacillati</taxon>
        <taxon>Bacillota</taxon>
        <taxon>Clostridia</taxon>
        <taxon>Peptostreptococcales</taxon>
        <taxon>Filifactoraceae</taxon>
        <taxon>Peptoanaerobacter</taxon>
    </lineage>
</organism>
<evidence type="ECO:0008006" key="5">
    <source>
        <dbReference type="Google" id="ProtNLM"/>
    </source>
</evidence>
<accession>G9X0X5</accession>
<dbReference type="PANTHER" id="PTHR35276:SF1">
    <property type="entry name" value="TRNA (MNM(5)S(2)U34)-METHYLTRANSFERASE, CHLOROPLASTIC"/>
    <property type="match status" value="1"/>
</dbReference>
<accession>G9XDM4</accession>
<dbReference type="Proteomes" id="UP000003379">
    <property type="component" value="Unassembled WGS sequence"/>
</dbReference>
<sequence>MKINNLIEIQKLVIKSYLSDIKIAVDATLGNGNDTNMIIETFGRDVKVYSFDIQEKAIISAKENIKNEYHKNIEFINDSHEYMDKYVKESPDLVMFNLGYLPKSDHVIKTNPYTTLHAMEKAIEILKPNGLISIMFYIGHDNAREYKTLLEYVRILDARNFKAIHVNPINQDENAPKLVIIQKGDNLN</sequence>
<reference evidence="2 3" key="2">
    <citation type="submission" date="2011-08" db="EMBL/GenBank/DDBJ databases">
        <title>The Genome Sequence of Eubacteriaceae bacterium CM5.</title>
        <authorList>
            <consortium name="The Broad Institute Genome Sequencing Platform"/>
            <person name="Earl A."/>
            <person name="Ward D."/>
            <person name="Feldgarden M."/>
            <person name="Gevers D."/>
            <person name="Sizova M."/>
            <person name="Hazen A."/>
            <person name="Epstein S."/>
            <person name="Young S.K."/>
            <person name="Zeng Q."/>
            <person name="Gargeya S."/>
            <person name="Fitzgerald M."/>
            <person name="Haas B."/>
            <person name="Abouelleil A."/>
            <person name="Alvarado L."/>
            <person name="Arachchi H.M."/>
            <person name="Berlin A."/>
            <person name="Brown A."/>
            <person name="Chapman S.B."/>
            <person name="Chen Z."/>
            <person name="Dunbar C."/>
            <person name="Freedman E."/>
            <person name="Gearin G."/>
            <person name="Gellesch M."/>
            <person name="Goldberg J."/>
            <person name="Griggs A."/>
            <person name="Gujja S."/>
            <person name="Heiman D."/>
            <person name="Howarth C."/>
            <person name="Larson L."/>
            <person name="Lui A."/>
            <person name="MacDonald P.J.P."/>
            <person name="Montmayeur A."/>
            <person name="Murphy C."/>
            <person name="Neiman D."/>
            <person name="Pearson M."/>
            <person name="Priest M."/>
            <person name="Roberts A."/>
            <person name="Saif S."/>
            <person name="Shea T."/>
            <person name="Shenoy N."/>
            <person name="Sisk P."/>
            <person name="Stolte C."/>
            <person name="Sykes S."/>
            <person name="Wortman J."/>
            <person name="Nusbaum C."/>
            <person name="Birren B."/>
        </authorList>
    </citation>
    <scope>NUCLEOTIDE SEQUENCE [LARGE SCALE GENOMIC DNA]</scope>
    <source>
        <strain evidence="2 3">CM5</strain>
    </source>
</reference>